<evidence type="ECO:0000313" key="1">
    <source>
        <dbReference type="EMBL" id="KNB53972.1"/>
    </source>
</evidence>
<dbReference type="Proteomes" id="UP000037288">
    <property type="component" value="Unassembled WGS sequence"/>
</dbReference>
<dbReference type="PATRIC" id="fig|1678637.3.peg.1146"/>
<comment type="caution">
    <text evidence="1">The sequence shown here is derived from an EMBL/GenBank/DDBJ whole genome shotgun (WGS) entry which is preliminary data.</text>
</comment>
<dbReference type="RefSeq" id="WP_049714710.1">
    <property type="nucleotide sequence ID" value="NZ_LFXA01000002.1"/>
</dbReference>
<dbReference type="AlphaFoldDB" id="A0A0K9XMN2"/>
<organism evidence="1 2">
    <name type="scientific">Streptomyces caatingaensis</name>
    <dbReference type="NCBI Taxonomy" id="1678637"/>
    <lineage>
        <taxon>Bacteria</taxon>
        <taxon>Bacillati</taxon>
        <taxon>Actinomycetota</taxon>
        <taxon>Actinomycetes</taxon>
        <taxon>Kitasatosporales</taxon>
        <taxon>Streptomycetaceae</taxon>
        <taxon>Streptomyces</taxon>
    </lineage>
</organism>
<dbReference type="EMBL" id="LFXA01000002">
    <property type="protein sequence ID" value="KNB53972.1"/>
    <property type="molecule type" value="Genomic_DNA"/>
</dbReference>
<gene>
    <name evidence="1" type="ORF">AC230_05270</name>
</gene>
<dbReference type="SUPFAM" id="SSF48452">
    <property type="entry name" value="TPR-like"/>
    <property type="match status" value="2"/>
</dbReference>
<sequence>MSDTTVTAVRRALQENMGDPEGPARNARAERLVEEAGRTGDTALLLDALFNLLSAYNFSSESEKMFVPFARLLRMWDDRPEDFDGFAAHRLHWMFKWVSSGMLDQPDIPLASVEKWQAEMEHRYRLAGYSERAVRQGEFRIARDTGDLPRAERAFAAWLAADRDEMSDCHACELNTQGAWLDLLGRPAEALETWAPVLAGEFTCAHEPHVALASSLLPLVRLGRTDEARTHHLRGYRMIRGMESMRSSVADHIAFCALTGNEARALEILAEQTGHFAPSGDPDTLLDFLASVALLARRLGERGLGGQELPGPAGRTWTADALHAHARAEASALAARFDARNGSSFVGDLIAARMDAAPLVERLPLGVRARGLLTGTAPRPAPAGRAPGDGDVHALLTEARRRSAEFAEDVHEAWEAVRRAAGPAAELDALARAEIADHAALGGDGPEARIALLDEAAALYEEAGRPELAAGARVRRALVLGLTGGDAGAPALIEAECAVLRGLGAPPRQIATALVHRCQVLLGLSREGAEGAPGAGELERAIGEALAYAEEHAAAGRPLRARAADAYELRGEAALLAGDPAGAVAAFARAVEVAEEAGLSWYATGPRTDLARAAMACEEYGTAIGAARAALEHGAGRLSEGASARLHLLLCDALTAVGRREAAVAHALEAAHWADAAGEGGTLGAWARLTLGGTLHHLGRAEEAASVLEAVLPDLERHHEDGQVVQARWWLGECLAALDDHREAAGQFLRAAGVAQGWEDQQDHAVLANLAADCLDRAGRDEEAERAYERAGALWRALDRPEAAVRVLRARAWLALRREGSPAAARELMAEALRACAAALEAAEAPERREALGAELAQTHRQTGELVVRSCAGEPGDEDDDGTARAAYEEGLAHVERAVAAFAACGPALRDQRTAAQLTAAWLEADLGRGEEAAARARAVAAEYGDEEEGVAAARRSEAENLVKYALTSGD</sequence>
<protein>
    <submittedName>
        <fullName evidence="1">Tetratricopeptide repeat protein</fullName>
    </submittedName>
</protein>
<accession>A0A0K9XMN2</accession>
<dbReference type="OrthoDB" id="56388at2"/>
<dbReference type="STRING" id="1678637.AC230_05270"/>
<name>A0A0K9XMN2_9ACTN</name>
<keyword evidence="2" id="KW-1185">Reference proteome</keyword>
<evidence type="ECO:0000313" key="2">
    <source>
        <dbReference type="Proteomes" id="UP000037288"/>
    </source>
</evidence>
<dbReference type="Gene3D" id="1.25.40.10">
    <property type="entry name" value="Tetratricopeptide repeat domain"/>
    <property type="match status" value="1"/>
</dbReference>
<proteinExistence type="predicted"/>
<dbReference type="InterPro" id="IPR011990">
    <property type="entry name" value="TPR-like_helical_dom_sf"/>
</dbReference>
<reference evidence="2" key="1">
    <citation type="submission" date="2015-07" db="EMBL/GenBank/DDBJ databases">
        <title>Draft genome sequence of Streptomyces sp. CMAA 1322, a bacterium isolated from Caatinga biome, from dry forest semiarid of Brazil.</title>
        <authorList>
            <person name="Santos S.N."/>
            <person name="Gacesa R."/>
            <person name="Taketani R.G."/>
            <person name="Long P.F."/>
            <person name="Melo I.S."/>
        </authorList>
    </citation>
    <scope>NUCLEOTIDE SEQUENCE [LARGE SCALE GENOMIC DNA]</scope>
    <source>
        <strain evidence="2">CMAA 1322</strain>
    </source>
</reference>